<dbReference type="AlphaFoldDB" id="A0A1T1H7Y0"/>
<dbReference type="Pfam" id="PF13936">
    <property type="entry name" value="HTH_38"/>
    <property type="match status" value="1"/>
</dbReference>
<sequence>MTYKELNIEERATIQIGLLHNLSLRSIARLLDRSPSTISREIRRNQLADGLYEAPKAQANRQARRVGCRPVKKLAQGNELFDLVILMLRQRFSPQQIAGNLKRMKLPGYEDSYVCRETIY</sequence>
<reference evidence="2" key="1">
    <citation type="submission" date="2017-02" db="EMBL/GenBank/DDBJ databases">
        <title>Draft Genome Sequence of the Salt Water Bacterium Oceanospirillum linum ATCC 11336.</title>
        <authorList>
            <person name="Trachtenberg A.M."/>
            <person name="Carney J.G."/>
            <person name="Linnane J.D."/>
            <person name="Rheaume B.A."/>
            <person name="Pitts N.L."/>
            <person name="Mykles D.L."/>
            <person name="Maclea K.S."/>
        </authorList>
    </citation>
    <scope>NUCLEOTIDE SEQUENCE [LARGE SCALE GENOMIC DNA]</scope>
    <source>
        <strain evidence="2">ATCC 11336</strain>
    </source>
</reference>
<feature type="domain" description="Transposase IS30-like HTH" evidence="1">
    <location>
        <begin position="3"/>
        <end position="45"/>
    </location>
</feature>
<dbReference type="InterPro" id="IPR025246">
    <property type="entry name" value="IS30-like_HTH"/>
</dbReference>
<gene>
    <name evidence="2" type="ORF">BTA35_0216655</name>
</gene>
<comment type="caution">
    <text evidence="2">The sequence shown here is derived from an EMBL/GenBank/DDBJ whole genome shotgun (WGS) entry which is preliminary data.</text>
</comment>
<name>A0A1T1H7Y0_OCELI</name>
<evidence type="ECO:0000313" key="3">
    <source>
        <dbReference type="Proteomes" id="UP000190064"/>
    </source>
</evidence>
<dbReference type="GO" id="GO:0032196">
    <property type="term" value="P:transposition"/>
    <property type="evidence" value="ECO:0007669"/>
    <property type="project" value="TreeGrafter"/>
</dbReference>
<keyword evidence="3" id="KW-1185">Reference proteome</keyword>
<protein>
    <submittedName>
        <fullName evidence="2">IS30 family transposase</fullName>
    </submittedName>
</protein>
<dbReference type="PANTHER" id="PTHR10948:SF23">
    <property type="entry name" value="TRANSPOSASE INSI FOR INSERTION SEQUENCE ELEMENT IS30A-RELATED"/>
    <property type="match status" value="1"/>
</dbReference>
<feature type="non-terminal residue" evidence="2">
    <location>
        <position position="120"/>
    </location>
</feature>
<dbReference type="STRING" id="966.BTA35_0216655"/>
<dbReference type="GO" id="GO:0005829">
    <property type="term" value="C:cytosol"/>
    <property type="evidence" value="ECO:0007669"/>
    <property type="project" value="TreeGrafter"/>
</dbReference>
<dbReference type="PANTHER" id="PTHR10948">
    <property type="entry name" value="TRANSPOSASE"/>
    <property type="match status" value="1"/>
</dbReference>
<dbReference type="Proteomes" id="UP000190064">
    <property type="component" value="Unassembled WGS sequence"/>
</dbReference>
<dbReference type="RefSeq" id="WP_139363705.1">
    <property type="nucleotide sequence ID" value="NZ_MTSD02000065.1"/>
</dbReference>
<organism evidence="2 3">
    <name type="scientific">Oceanospirillum linum</name>
    <dbReference type="NCBI Taxonomy" id="966"/>
    <lineage>
        <taxon>Bacteria</taxon>
        <taxon>Pseudomonadati</taxon>
        <taxon>Pseudomonadota</taxon>
        <taxon>Gammaproteobacteria</taxon>
        <taxon>Oceanospirillales</taxon>
        <taxon>Oceanospirillaceae</taxon>
        <taxon>Oceanospirillum</taxon>
    </lineage>
</organism>
<proteinExistence type="predicted"/>
<dbReference type="InterPro" id="IPR051917">
    <property type="entry name" value="Transposase-Integrase"/>
</dbReference>
<evidence type="ECO:0000259" key="1">
    <source>
        <dbReference type="Pfam" id="PF13936"/>
    </source>
</evidence>
<evidence type="ECO:0000313" key="2">
    <source>
        <dbReference type="EMBL" id="OOV85817.1"/>
    </source>
</evidence>
<dbReference type="GO" id="GO:0004803">
    <property type="term" value="F:transposase activity"/>
    <property type="evidence" value="ECO:0007669"/>
    <property type="project" value="TreeGrafter"/>
</dbReference>
<dbReference type="EMBL" id="MTSD02000065">
    <property type="protein sequence ID" value="OOV85817.1"/>
    <property type="molecule type" value="Genomic_DNA"/>
</dbReference>
<accession>A0A1T1H7Y0</accession>